<keyword evidence="1" id="KW-0998">Cell outer membrane</keyword>
<dbReference type="AlphaFoldDB" id="A0A928V004"/>
<dbReference type="GO" id="GO:0009279">
    <property type="term" value="C:cell outer membrane"/>
    <property type="evidence" value="ECO:0007669"/>
    <property type="project" value="UniProtKB-SubCell"/>
</dbReference>
<evidence type="ECO:0000259" key="3">
    <source>
        <dbReference type="Pfam" id="PF05569"/>
    </source>
</evidence>
<name>A0A928V004_9SPHI</name>
<comment type="caution">
    <text evidence="5">The sequence shown here is derived from an EMBL/GenBank/DDBJ whole genome shotgun (WGS) entry which is preliminary data.</text>
</comment>
<dbReference type="InterPro" id="IPR012910">
    <property type="entry name" value="Plug_dom"/>
</dbReference>
<dbReference type="InterPro" id="IPR037066">
    <property type="entry name" value="Plug_dom_sf"/>
</dbReference>
<dbReference type="Proteomes" id="UP000616201">
    <property type="component" value="Unassembled WGS sequence"/>
</dbReference>
<proteinExistence type="inferred from homology"/>
<feature type="transmembrane region" description="Helical" evidence="2">
    <location>
        <begin position="90"/>
        <end position="108"/>
    </location>
</feature>
<comment type="subcellular location">
    <subcellularLocation>
        <location evidence="1">Cell outer membrane</location>
        <topology evidence="1">Multi-pass membrane protein</topology>
    </subcellularLocation>
</comment>
<dbReference type="InterPro" id="IPR052173">
    <property type="entry name" value="Beta-lactam_resp_regulator"/>
</dbReference>
<protein>
    <recommendedName>
        <fullName evidence="7">TonB-dependent outer membrane receptor, SusC/RagA subfamily, signature region</fullName>
    </recommendedName>
</protein>
<dbReference type="PROSITE" id="PS52016">
    <property type="entry name" value="TONB_DEPENDENT_REC_3"/>
    <property type="match status" value="1"/>
</dbReference>
<keyword evidence="1 2" id="KW-0472">Membrane</keyword>
<dbReference type="NCBIfam" id="TIGR04057">
    <property type="entry name" value="SusC_RagA_signa"/>
    <property type="match status" value="2"/>
</dbReference>
<comment type="similarity">
    <text evidence="1">Belongs to the TonB-dependent receptor family.</text>
</comment>
<reference evidence="5" key="1">
    <citation type="submission" date="2018-02" db="EMBL/GenBank/DDBJ databases">
        <authorList>
            <person name="Vasarhelyi B.M."/>
            <person name="Deshmukh S."/>
            <person name="Balint B."/>
            <person name="Kukolya J."/>
        </authorList>
    </citation>
    <scope>NUCLEOTIDE SEQUENCE</scope>
    <source>
        <strain evidence="5">KB22</strain>
    </source>
</reference>
<dbReference type="InterPro" id="IPR023997">
    <property type="entry name" value="TonB-dep_OMP_SusC/RagA_CS"/>
</dbReference>
<feature type="transmembrane region" description="Helical" evidence="2">
    <location>
        <begin position="6"/>
        <end position="26"/>
    </location>
</feature>
<dbReference type="InterPro" id="IPR039426">
    <property type="entry name" value="TonB-dep_rcpt-like"/>
</dbReference>
<feature type="domain" description="TonB-dependent receptor plug" evidence="4">
    <location>
        <begin position="355"/>
        <end position="424"/>
    </location>
</feature>
<dbReference type="Pfam" id="PF05569">
    <property type="entry name" value="Peptidase_M56"/>
    <property type="match status" value="1"/>
</dbReference>
<gene>
    <name evidence="5" type="ORF">C4F49_08205</name>
</gene>
<evidence type="ECO:0000313" key="5">
    <source>
        <dbReference type="EMBL" id="MBE8713659.1"/>
    </source>
</evidence>
<organism evidence="5 6">
    <name type="scientific">Sphingobacterium hungaricum</name>
    <dbReference type="NCBI Taxonomy" id="2082723"/>
    <lineage>
        <taxon>Bacteria</taxon>
        <taxon>Pseudomonadati</taxon>
        <taxon>Bacteroidota</taxon>
        <taxon>Sphingobacteriia</taxon>
        <taxon>Sphingobacteriales</taxon>
        <taxon>Sphingobacteriaceae</taxon>
        <taxon>Sphingobacterium</taxon>
    </lineage>
</organism>
<evidence type="ECO:0000256" key="2">
    <source>
        <dbReference type="SAM" id="Phobius"/>
    </source>
</evidence>
<evidence type="ECO:0000313" key="6">
    <source>
        <dbReference type="Proteomes" id="UP000616201"/>
    </source>
</evidence>
<dbReference type="Pfam" id="PF13585">
    <property type="entry name" value="CHU_C"/>
    <property type="match status" value="1"/>
</dbReference>
<dbReference type="PANTHER" id="PTHR34978:SF3">
    <property type="entry name" value="SLR0241 PROTEIN"/>
    <property type="match status" value="1"/>
</dbReference>
<dbReference type="Gene3D" id="2.170.130.10">
    <property type="entry name" value="TonB-dependent receptor, plug domain"/>
    <property type="match status" value="2"/>
</dbReference>
<feature type="domain" description="Peptidase M56" evidence="3">
    <location>
        <begin position="147"/>
        <end position="254"/>
    </location>
</feature>
<evidence type="ECO:0000256" key="1">
    <source>
        <dbReference type="PROSITE-ProRule" id="PRU01360"/>
    </source>
</evidence>
<feature type="domain" description="TonB-dependent receptor plug" evidence="4">
    <location>
        <begin position="435"/>
        <end position="505"/>
    </location>
</feature>
<dbReference type="PANTHER" id="PTHR34978">
    <property type="entry name" value="POSSIBLE SENSOR-TRANSDUCER PROTEIN BLAR"/>
    <property type="match status" value="1"/>
</dbReference>
<keyword evidence="6" id="KW-1185">Reference proteome</keyword>
<dbReference type="InterPro" id="IPR008756">
    <property type="entry name" value="Peptidase_M56"/>
</dbReference>
<dbReference type="SUPFAM" id="SSF56935">
    <property type="entry name" value="Porins"/>
    <property type="match status" value="2"/>
</dbReference>
<sequence>MEALLIYIIQVNILLAISYLGYRFLLRKLTFYQSNRNYFLLSVVFAFTYPFLDLKALFQKHIEPISEYVSFIPEGFFNAEARSMFTLDNILLSLLLFGILVFTLKFLMQMVSLLRIHLNSKPAKWQEYLYRNVFIPIVPFSFLKKIYVNKQQHEELELQDIFKHEDIHVKGLHTIDILLFEMVLICCWYNPFVWLMRNAVRENLEFLTDQHVLNKGFDKQTYQYSLLNVTKQGIAIGISNQFNFKSLKKRITMMNKKRSSKLELSKYAFLFPLFIFTAGAFTIDTADAKIAEVVQVAQETDFKAISKDLSQTVQTTFEAVPDTVVKENVKEVKDTVVKSTFNYTYTSNNNEGLDTVIFESSTDMGAQILFRGTKKTVQPLLIVDGVEQISSDLGHVDPNAISHIEVLKDASAETLYGSKGANGVVKITTKGNTDAPQVRGKVTGIRISTKSDTSKISKSPLYIIDGKETSSDYFKTIDPNNIESVSILKDASATAIYGEKAKEGVILVATKVNGVVVQGKPTGTSNNSVVVTGYGSRNASANFNSNDVNEGYVVSKTKPLAFKKASNEKLKITLTEPSGSAVYTNTDYKNNWKGGDLKDGRYYYVLEKSKGTETEILKGYFLIKNQ</sequence>
<keyword evidence="1 2" id="KW-0812">Transmembrane</keyword>
<evidence type="ECO:0008006" key="7">
    <source>
        <dbReference type="Google" id="ProtNLM"/>
    </source>
</evidence>
<keyword evidence="1" id="KW-0813">Transport</keyword>
<dbReference type="CDD" id="cd07341">
    <property type="entry name" value="M56_BlaR1_MecR1_like"/>
    <property type="match status" value="1"/>
</dbReference>
<accession>A0A928V004</accession>
<feature type="transmembrane region" description="Helical" evidence="2">
    <location>
        <begin position="264"/>
        <end position="283"/>
    </location>
</feature>
<dbReference type="RefSeq" id="WP_196933822.1">
    <property type="nucleotide sequence ID" value="NZ_MU158697.1"/>
</dbReference>
<keyword evidence="1" id="KW-1134">Transmembrane beta strand</keyword>
<dbReference type="EMBL" id="PRDK01000005">
    <property type="protein sequence ID" value="MBE8713659.1"/>
    <property type="molecule type" value="Genomic_DNA"/>
</dbReference>
<evidence type="ECO:0000259" key="4">
    <source>
        <dbReference type="Pfam" id="PF07715"/>
    </source>
</evidence>
<keyword evidence="2" id="KW-1133">Transmembrane helix</keyword>
<feature type="transmembrane region" description="Helical" evidence="2">
    <location>
        <begin position="177"/>
        <end position="196"/>
    </location>
</feature>
<dbReference type="Pfam" id="PF07715">
    <property type="entry name" value="Plug"/>
    <property type="match status" value="2"/>
</dbReference>